<accession>A0A9X0CUL1</accession>
<comment type="caution">
    <text evidence="2">The sequence shown here is derived from an EMBL/GenBank/DDBJ whole genome shotgun (WGS) entry which is preliminary data.</text>
</comment>
<feature type="signal peptide" evidence="1">
    <location>
        <begin position="1"/>
        <end position="19"/>
    </location>
</feature>
<gene>
    <name evidence="2" type="ORF">OS493_009384</name>
</gene>
<evidence type="ECO:0000313" key="2">
    <source>
        <dbReference type="EMBL" id="KAJ7374054.1"/>
    </source>
</evidence>
<keyword evidence="1" id="KW-0732">Signal</keyword>
<dbReference type="Proteomes" id="UP001163046">
    <property type="component" value="Unassembled WGS sequence"/>
</dbReference>
<proteinExistence type="predicted"/>
<dbReference type="AlphaFoldDB" id="A0A9X0CUL1"/>
<evidence type="ECO:0000256" key="1">
    <source>
        <dbReference type="SAM" id="SignalP"/>
    </source>
</evidence>
<feature type="chain" id="PRO_5040860821" evidence="1">
    <location>
        <begin position="20"/>
        <end position="108"/>
    </location>
</feature>
<protein>
    <submittedName>
        <fullName evidence="2">Uncharacterized protein</fullName>
    </submittedName>
</protein>
<evidence type="ECO:0000313" key="3">
    <source>
        <dbReference type="Proteomes" id="UP001163046"/>
    </source>
</evidence>
<reference evidence="2" key="1">
    <citation type="submission" date="2023-01" db="EMBL/GenBank/DDBJ databases">
        <title>Genome assembly of the deep-sea coral Lophelia pertusa.</title>
        <authorList>
            <person name="Herrera S."/>
            <person name="Cordes E."/>
        </authorList>
    </citation>
    <scope>NUCLEOTIDE SEQUENCE</scope>
    <source>
        <strain evidence="2">USNM1676648</strain>
        <tissue evidence="2">Polyp</tissue>
    </source>
</reference>
<name>A0A9X0CUL1_9CNID</name>
<organism evidence="2 3">
    <name type="scientific">Desmophyllum pertusum</name>
    <dbReference type="NCBI Taxonomy" id="174260"/>
    <lineage>
        <taxon>Eukaryota</taxon>
        <taxon>Metazoa</taxon>
        <taxon>Cnidaria</taxon>
        <taxon>Anthozoa</taxon>
        <taxon>Hexacorallia</taxon>
        <taxon>Scleractinia</taxon>
        <taxon>Caryophylliina</taxon>
        <taxon>Caryophylliidae</taxon>
        <taxon>Desmophyllum</taxon>
    </lineage>
</organism>
<dbReference type="OrthoDB" id="10398429at2759"/>
<sequence length="108" mass="11792">MKSIFVLCAIFVLIACCSSSPVAKKSKFVEGFESFAVESQRRSRRSLLPGIVNAAMHLSEEVSKSRNKRSANGAMLKALAQFQEGEIASNRIAKILTSDLVDNVAEEK</sequence>
<dbReference type="PROSITE" id="PS51257">
    <property type="entry name" value="PROKAR_LIPOPROTEIN"/>
    <property type="match status" value="1"/>
</dbReference>
<dbReference type="EMBL" id="MU826829">
    <property type="protein sequence ID" value="KAJ7374054.1"/>
    <property type="molecule type" value="Genomic_DNA"/>
</dbReference>
<keyword evidence="3" id="KW-1185">Reference proteome</keyword>